<dbReference type="Pfam" id="PF00578">
    <property type="entry name" value="AhpC-TSA"/>
    <property type="match status" value="1"/>
</dbReference>
<dbReference type="InterPro" id="IPR036249">
    <property type="entry name" value="Thioredoxin-like_sf"/>
</dbReference>
<dbReference type="Proteomes" id="UP001312865">
    <property type="component" value="Unassembled WGS sequence"/>
</dbReference>
<organism evidence="13 14">
    <name type="scientific">Bacillus spongiae</name>
    <dbReference type="NCBI Taxonomy" id="2683610"/>
    <lineage>
        <taxon>Bacteria</taxon>
        <taxon>Bacillati</taxon>
        <taxon>Bacillota</taxon>
        <taxon>Bacilli</taxon>
        <taxon>Bacillales</taxon>
        <taxon>Bacillaceae</taxon>
        <taxon>Bacillus</taxon>
    </lineage>
</organism>
<evidence type="ECO:0000256" key="1">
    <source>
        <dbReference type="ARBA" id="ARBA00003330"/>
    </source>
</evidence>
<protein>
    <recommendedName>
        <fullName evidence="2">thioredoxin-dependent peroxiredoxin</fullName>
        <ecNumber evidence="2">1.11.1.24</ecNumber>
    </recommendedName>
    <alternativeName>
        <fullName evidence="10">Bacterioferritin comigratory protein</fullName>
    </alternativeName>
    <alternativeName>
        <fullName evidence="8">Thioredoxin peroxidase</fullName>
    </alternativeName>
</protein>
<comment type="similarity">
    <text evidence="9">Belongs to the peroxiredoxin family. BCP/PrxQ subfamily.</text>
</comment>
<dbReference type="RefSeq" id="WP_336586205.1">
    <property type="nucleotide sequence ID" value="NZ_JBBAXC010000004.1"/>
</dbReference>
<dbReference type="SUPFAM" id="SSF52833">
    <property type="entry name" value="Thioredoxin-like"/>
    <property type="match status" value="1"/>
</dbReference>
<evidence type="ECO:0000256" key="7">
    <source>
        <dbReference type="ARBA" id="ARBA00023284"/>
    </source>
</evidence>
<evidence type="ECO:0000259" key="12">
    <source>
        <dbReference type="PROSITE" id="PS51352"/>
    </source>
</evidence>
<dbReference type="CDD" id="cd02970">
    <property type="entry name" value="PRX_like2"/>
    <property type="match status" value="1"/>
</dbReference>
<dbReference type="InterPro" id="IPR050924">
    <property type="entry name" value="Peroxiredoxin_BCP/PrxQ"/>
</dbReference>
<name>A0ABU8HBR3_9BACI</name>
<gene>
    <name evidence="13" type="ORF">WAK64_06845</name>
</gene>
<keyword evidence="6" id="KW-1015">Disulfide bond</keyword>
<evidence type="ECO:0000256" key="5">
    <source>
        <dbReference type="ARBA" id="ARBA00023002"/>
    </source>
</evidence>
<evidence type="ECO:0000256" key="4">
    <source>
        <dbReference type="ARBA" id="ARBA00022862"/>
    </source>
</evidence>
<sequence length="216" mass="23968">MVLTTLAEQLKAYNENAVKQIPQEILDKMVKATTELATSDLAKGLQAGELAPDFALKDATGKEVNLNEQLKSGPVVLIFYRGEWCPYCNLELRAYQQALPEFEALGAQLIAISPQTPDHSLSMKEKHEIAFPVLSDAGAKVINEYDLLFRLPDYLIEVYKGFGINLEESNNSDTWTLPVPGTFVIGSDSKIKMASVNPDYTKRMEPTEVIDTLKSL</sequence>
<comment type="function">
    <text evidence="1">Thiol-specific peroxidase that catalyzes the reduction of hydrogen peroxide and organic hydroperoxides to water and alcohols, respectively. Plays a role in cell protection against oxidative stress by detoxifying peroxides and as sensor of hydrogen peroxide-mediated signaling events.</text>
</comment>
<evidence type="ECO:0000256" key="10">
    <source>
        <dbReference type="ARBA" id="ARBA00041373"/>
    </source>
</evidence>
<evidence type="ECO:0000313" key="13">
    <source>
        <dbReference type="EMBL" id="MEI5906774.1"/>
    </source>
</evidence>
<evidence type="ECO:0000313" key="14">
    <source>
        <dbReference type="Proteomes" id="UP001312865"/>
    </source>
</evidence>
<dbReference type="EMBL" id="JBBAXC010000004">
    <property type="protein sequence ID" value="MEI5906774.1"/>
    <property type="molecule type" value="Genomic_DNA"/>
</dbReference>
<proteinExistence type="inferred from homology"/>
<dbReference type="InterPro" id="IPR013766">
    <property type="entry name" value="Thioredoxin_domain"/>
</dbReference>
<keyword evidence="5" id="KW-0560">Oxidoreductase</keyword>
<dbReference type="InterPro" id="IPR000866">
    <property type="entry name" value="AhpC/TSA"/>
</dbReference>
<keyword evidence="3" id="KW-0575">Peroxidase</keyword>
<evidence type="ECO:0000256" key="6">
    <source>
        <dbReference type="ARBA" id="ARBA00023157"/>
    </source>
</evidence>
<dbReference type="EC" id="1.11.1.24" evidence="2"/>
<reference evidence="13 14" key="1">
    <citation type="journal article" date="2018" name="J. Microbiol.">
        <title>Bacillus spongiae sp. nov., isolated from sponge of Jeju Island.</title>
        <authorList>
            <person name="Lee G.E."/>
            <person name="Im W.T."/>
            <person name="Park J.S."/>
        </authorList>
    </citation>
    <scope>NUCLEOTIDE SEQUENCE [LARGE SCALE GENOMIC DNA]</scope>
    <source>
        <strain evidence="13 14">135PIL107-10</strain>
    </source>
</reference>
<dbReference type="Gene3D" id="3.40.30.10">
    <property type="entry name" value="Glutaredoxin"/>
    <property type="match status" value="1"/>
</dbReference>
<keyword evidence="7" id="KW-0676">Redox-active center</keyword>
<comment type="caution">
    <text evidence="13">The sequence shown here is derived from an EMBL/GenBank/DDBJ whole genome shotgun (WGS) entry which is preliminary data.</text>
</comment>
<evidence type="ECO:0000256" key="9">
    <source>
        <dbReference type="ARBA" id="ARBA00038489"/>
    </source>
</evidence>
<evidence type="ECO:0000256" key="3">
    <source>
        <dbReference type="ARBA" id="ARBA00022559"/>
    </source>
</evidence>
<evidence type="ECO:0000256" key="2">
    <source>
        <dbReference type="ARBA" id="ARBA00013017"/>
    </source>
</evidence>
<evidence type="ECO:0000256" key="8">
    <source>
        <dbReference type="ARBA" id="ARBA00032824"/>
    </source>
</evidence>
<comment type="catalytic activity">
    <reaction evidence="11">
        <text>a hydroperoxide + [thioredoxin]-dithiol = an alcohol + [thioredoxin]-disulfide + H2O</text>
        <dbReference type="Rhea" id="RHEA:62620"/>
        <dbReference type="Rhea" id="RHEA-COMP:10698"/>
        <dbReference type="Rhea" id="RHEA-COMP:10700"/>
        <dbReference type="ChEBI" id="CHEBI:15377"/>
        <dbReference type="ChEBI" id="CHEBI:29950"/>
        <dbReference type="ChEBI" id="CHEBI:30879"/>
        <dbReference type="ChEBI" id="CHEBI:35924"/>
        <dbReference type="ChEBI" id="CHEBI:50058"/>
        <dbReference type="EC" id="1.11.1.24"/>
    </reaction>
</comment>
<feature type="domain" description="Thioredoxin" evidence="12">
    <location>
        <begin position="45"/>
        <end position="216"/>
    </location>
</feature>
<keyword evidence="14" id="KW-1185">Reference proteome</keyword>
<dbReference type="PANTHER" id="PTHR42801">
    <property type="entry name" value="THIOREDOXIN-DEPENDENT PEROXIDE REDUCTASE"/>
    <property type="match status" value="1"/>
</dbReference>
<evidence type="ECO:0000256" key="11">
    <source>
        <dbReference type="ARBA" id="ARBA00049091"/>
    </source>
</evidence>
<keyword evidence="4" id="KW-0049">Antioxidant</keyword>
<dbReference type="PROSITE" id="PS51352">
    <property type="entry name" value="THIOREDOXIN_2"/>
    <property type="match status" value="1"/>
</dbReference>
<dbReference type="PANTHER" id="PTHR42801:SF7">
    <property type="entry name" value="SLL1159 PROTEIN"/>
    <property type="match status" value="1"/>
</dbReference>
<accession>A0ABU8HBR3</accession>